<feature type="region of interest" description="Disordered" evidence="1">
    <location>
        <begin position="67"/>
        <end position="133"/>
    </location>
</feature>
<evidence type="ECO:0000313" key="3">
    <source>
        <dbReference type="EMBL" id="MED6181087.1"/>
    </source>
</evidence>
<reference evidence="3 4" key="1">
    <citation type="journal article" date="2023" name="Plants (Basel)">
        <title>Bridging the Gap: Combining Genomics and Transcriptomics Approaches to Understand Stylosanthes scabra, an Orphan Legume from the Brazilian Caatinga.</title>
        <authorList>
            <person name="Ferreira-Neto J.R.C."/>
            <person name="da Silva M.D."/>
            <person name="Binneck E."/>
            <person name="de Melo N.F."/>
            <person name="da Silva R.H."/>
            <person name="de Melo A.L.T.M."/>
            <person name="Pandolfi V."/>
            <person name="Bustamante F.O."/>
            <person name="Brasileiro-Vidal A.C."/>
            <person name="Benko-Iseppon A.M."/>
        </authorList>
    </citation>
    <scope>NUCLEOTIDE SEQUENCE [LARGE SCALE GENOMIC DNA]</scope>
    <source>
        <tissue evidence="3">Leaves</tissue>
    </source>
</reference>
<proteinExistence type="predicted"/>
<gene>
    <name evidence="3" type="ORF">PIB30_016227</name>
</gene>
<dbReference type="EMBL" id="JASCZI010181288">
    <property type="protein sequence ID" value="MED6181087.1"/>
    <property type="molecule type" value="Genomic_DNA"/>
</dbReference>
<name>A0ABU6W5G8_9FABA</name>
<feature type="compositionally biased region" description="Polar residues" evidence="1">
    <location>
        <begin position="69"/>
        <end position="82"/>
    </location>
</feature>
<dbReference type="Pfam" id="PF26130">
    <property type="entry name" value="PB1-like"/>
    <property type="match status" value="1"/>
</dbReference>
<dbReference type="InterPro" id="IPR058594">
    <property type="entry name" value="PB1-like_dom_pln"/>
</dbReference>
<comment type="caution">
    <text evidence="3">The sequence shown here is derived from an EMBL/GenBank/DDBJ whole genome shotgun (WGS) entry which is preliminary data.</text>
</comment>
<sequence>MSLDAGLRALTNDNESREMCIQARRNNRVVDVYYEHDVSKLEVVEGKEVGEESLNDEVVEVDEGEYLKSNANTSTPNTSHHLTINKPKIERKSPREAQKNKESKESGKKPKIAQSSVDRAVAPSRWRARAPPT</sequence>
<evidence type="ECO:0000256" key="1">
    <source>
        <dbReference type="SAM" id="MobiDB-lite"/>
    </source>
</evidence>
<feature type="compositionally biased region" description="Basic and acidic residues" evidence="1">
    <location>
        <begin position="87"/>
        <end position="108"/>
    </location>
</feature>
<keyword evidence="4" id="KW-1185">Reference proteome</keyword>
<dbReference type="Proteomes" id="UP001341840">
    <property type="component" value="Unassembled WGS sequence"/>
</dbReference>
<feature type="domain" description="PB1-like" evidence="2">
    <location>
        <begin position="5"/>
        <end position="36"/>
    </location>
</feature>
<organism evidence="3 4">
    <name type="scientific">Stylosanthes scabra</name>
    <dbReference type="NCBI Taxonomy" id="79078"/>
    <lineage>
        <taxon>Eukaryota</taxon>
        <taxon>Viridiplantae</taxon>
        <taxon>Streptophyta</taxon>
        <taxon>Embryophyta</taxon>
        <taxon>Tracheophyta</taxon>
        <taxon>Spermatophyta</taxon>
        <taxon>Magnoliopsida</taxon>
        <taxon>eudicotyledons</taxon>
        <taxon>Gunneridae</taxon>
        <taxon>Pentapetalae</taxon>
        <taxon>rosids</taxon>
        <taxon>fabids</taxon>
        <taxon>Fabales</taxon>
        <taxon>Fabaceae</taxon>
        <taxon>Papilionoideae</taxon>
        <taxon>50 kb inversion clade</taxon>
        <taxon>dalbergioids sensu lato</taxon>
        <taxon>Dalbergieae</taxon>
        <taxon>Pterocarpus clade</taxon>
        <taxon>Stylosanthes</taxon>
    </lineage>
</organism>
<protein>
    <recommendedName>
        <fullName evidence="2">PB1-like domain-containing protein</fullName>
    </recommendedName>
</protein>
<accession>A0ABU6W5G8</accession>
<evidence type="ECO:0000313" key="4">
    <source>
        <dbReference type="Proteomes" id="UP001341840"/>
    </source>
</evidence>
<evidence type="ECO:0000259" key="2">
    <source>
        <dbReference type="Pfam" id="PF26130"/>
    </source>
</evidence>